<comment type="caution">
    <text evidence="3">The sequence shown here is derived from an EMBL/GenBank/DDBJ whole genome shotgun (WGS) entry which is preliminary data.</text>
</comment>
<gene>
    <name evidence="3" type="ORF">EV379_1477</name>
</gene>
<keyword evidence="4" id="KW-1185">Reference proteome</keyword>
<feature type="compositionally biased region" description="Basic and acidic residues" evidence="1">
    <location>
        <begin position="43"/>
        <end position="52"/>
    </location>
</feature>
<feature type="transmembrane region" description="Helical" evidence="2">
    <location>
        <begin position="61"/>
        <end position="82"/>
    </location>
</feature>
<dbReference type="Proteomes" id="UP000291483">
    <property type="component" value="Unassembled WGS sequence"/>
</dbReference>
<dbReference type="OrthoDB" id="4981723at2"/>
<dbReference type="RefSeq" id="WP_130505549.1">
    <property type="nucleotide sequence ID" value="NZ_SHLC01000001.1"/>
</dbReference>
<dbReference type="AlphaFoldDB" id="A0A4Q8AKY1"/>
<feature type="transmembrane region" description="Helical" evidence="2">
    <location>
        <begin position="88"/>
        <end position="109"/>
    </location>
</feature>
<protein>
    <submittedName>
        <fullName evidence="3">Uncharacterized protein</fullName>
    </submittedName>
</protein>
<organism evidence="3 4">
    <name type="scientific">Microterricola gilva</name>
    <dbReference type="NCBI Taxonomy" id="393267"/>
    <lineage>
        <taxon>Bacteria</taxon>
        <taxon>Bacillati</taxon>
        <taxon>Actinomycetota</taxon>
        <taxon>Actinomycetes</taxon>
        <taxon>Micrococcales</taxon>
        <taxon>Microbacteriaceae</taxon>
        <taxon>Microterricola</taxon>
    </lineage>
</organism>
<evidence type="ECO:0000256" key="2">
    <source>
        <dbReference type="SAM" id="Phobius"/>
    </source>
</evidence>
<keyword evidence="2" id="KW-0812">Transmembrane</keyword>
<proteinExistence type="predicted"/>
<evidence type="ECO:0000313" key="3">
    <source>
        <dbReference type="EMBL" id="RZU65154.1"/>
    </source>
</evidence>
<name>A0A4Q8AKY1_9MICO</name>
<dbReference type="EMBL" id="SHLC01000001">
    <property type="protein sequence ID" value="RZU65154.1"/>
    <property type="molecule type" value="Genomic_DNA"/>
</dbReference>
<keyword evidence="2" id="KW-1133">Transmembrane helix</keyword>
<reference evidence="3 4" key="1">
    <citation type="submission" date="2019-02" db="EMBL/GenBank/DDBJ databases">
        <title>Sequencing the genomes of 1000 actinobacteria strains.</title>
        <authorList>
            <person name="Klenk H.-P."/>
        </authorList>
    </citation>
    <scope>NUCLEOTIDE SEQUENCE [LARGE SCALE GENOMIC DNA]</scope>
    <source>
        <strain evidence="3 4">DSM 18319</strain>
    </source>
</reference>
<feature type="region of interest" description="Disordered" evidence="1">
    <location>
        <begin position="1"/>
        <end position="52"/>
    </location>
</feature>
<accession>A0A4Q8AKY1</accession>
<evidence type="ECO:0000313" key="4">
    <source>
        <dbReference type="Proteomes" id="UP000291483"/>
    </source>
</evidence>
<evidence type="ECO:0000256" key="1">
    <source>
        <dbReference type="SAM" id="MobiDB-lite"/>
    </source>
</evidence>
<keyword evidence="2" id="KW-0472">Membrane</keyword>
<sequence>MSDPHEIQRDTAAVWSENAAQPETLAMTGVYPQAEQSESSEPSEERTEPKPRLTADQNIRLMLVVIVGVVALFFAFGLLAIFSPTSATVAALAVIATPIASIVAAYYGITLSMQQVRAAQREREAAIERVAAAEAAARESDVWAAQLESALRVAKVKLDAARISTGDVERAAGVDADFF</sequence>